<dbReference type="EMBL" id="ML976670">
    <property type="protein sequence ID" value="KAF1975546.1"/>
    <property type="molecule type" value="Genomic_DNA"/>
</dbReference>
<accession>A0A6A5VKM2</accession>
<sequence>PTFVDADMTHLLPPAGRTENKILPSDFVCKETQRNRNYTDDSPMLVAQPNDHIRLLYQENGHVTRILEDPHRDGTSGTVTVVGTRHATSTDTLQDILTSSSTRATTHISNFDDGVCYQANGTPDALRRESRSQRPHLEVEGPDLWCGQDFVIPGSLQPREVYTLYWIWNFDGLESTERYTTCLDV</sequence>
<protein>
    <recommendedName>
        <fullName evidence="1">DUF7492 domain-containing protein</fullName>
    </recommendedName>
</protein>
<dbReference type="Proteomes" id="UP000800036">
    <property type="component" value="Unassembled WGS sequence"/>
</dbReference>
<organism evidence="2 3">
    <name type="scientific">Bimuria novae-zelandiae CBS 107.79</name>
    <dbReference type="NCBI Taxonomy" id="1447943"/>
    <lineage>
        <taxon>Eukaryota</taxon>
        <taxon>Fungi</taxon>
        <taxon>Dikarya</taxon>
        <taxon>Ascomycota</taxon>
        <taxon>Pezizomycotina</taxon>
        <taxon>Dothideomycetes</taxon>
        <taxon>Pleosporomycetidae</taxon>
        <taxon>Pleosporales</taxon>
        <taxon>Massarineae</taxon>
        <taxon>Didymosphaeriaceae</taxon>
        <taxon>Bimuria</taxon>
    </lineage>
</organism>
<reference evidence="2" key="1">
    <citation type="journal article" date="2020" name="Stud. Mycol.">
        <title>101 Dothideomycetes genomes: a test case for predicting lifestyles and emergence of pathogens.</title>
        <authorList>
            <person name="Haridas S."/>
            <person name="Albert R."/>
            <person name="Binder M."/>
            <person name="Bloem J."/>
            <person name="Labutti K."/>
            <person name="Salamov A."/>
            <person name="Andreopoulos B."/>
            <person name="Baker S."/>
            <person name="Barry K."/>
            <person name="Bills G."/>
            <person name="Bluhm B."/>
            <person name="Cannon C."/>
            <person name="Castanera R."/>
            <person name="Culley D."/>
            <person name="Daum C."/>
            <person name="Ezra D."/>
            <person name="Gonzalez J."/>
            <person name="Henrissat B."/>
            <person name="Kuo A."/>
            <person name="Liang C."/>
            <person name="Lipzen A."/>
            <person name="Lutzoni F."/>
            <person name="Magnuson J."/>
            <person name="Mondo S."/>
            <person name="Nolan M."/>
            <person name="Ohm R."/>
            <person name="Pangilinan J."/>
            <person name="Park H.-J."/>
            <person name="Ramirez L."/>
            <person name="Alfaro M."/>
            <person name="Sun H."/>
            <person name="Tritt A."/>
            <person name="Yoshinaga Y."/>
            <person name="Zwiers L.-H."/>
            <person name="Turgeon B."/>
            <person name="Goodwin S."/>
            <person name="Spatafora J."/>
            <person name="Crous P."/>
            <person name="Grigoriev I."/>
        </authorList>
    </citation>
    <scope>NUCLEOTIDE SEQUENCE</scope>
    <source>
        <strain evidence="2">CBS 107.79</strain>
    </source>
</reference>
<feature type="domain" description="DUF7492" evidence="1">
    <location>
        <begin position="2"/>
        <end position="185"/>
    </location>
</feature>
<feature type="non-terminal residue" evidence="2">
    <location>
        <position position="185"/>
    </location>
</feature>
<keyword evidence="3" id="KW-1185">Reference proteome</keyword>
<proteinExistence type="predicted"/>
<name>A0A6A5VKM2_9PLEO</name>
<evidence type="ECO:0000259" key="1">
    <source>
        <dbReference type="Pfam" id="PF24320"/>
    </source>
</evidence>
<dbReference type="OrthoDB" id="64281at2759"/>
<evidence type="ECO:0000313" key="3">
    <source>
        <dbReference type="Proteomes" id="UP000800036"/>
    </source>
</evidence>
<dbReference type="Pfam" id="PF24320">
    <property type="entry name" value="DUF7492"/>
    <property type="match status" value="1"/>
</dbReference>
<gene>
    <name evidence="2" type="ORF">BU23DRAFT_440524</name>
</gene>
<dbReference type="AlphaFoldDB" id="A0A6A5VKM2"/>
<evidence type="ECO:0000313" key="2">
    <source>
        <dbReference type="EMBL" id="KAF1975546.1"/>
    </source>
</evidence>
<feature type="non-terminal residue" evidence="2">
    <location>
        <position position="1"/>
    </location>
</feature>
<dbReference type="InterPro" id="IPR055915">
    <property type="entry name" value="DUF7492"/>
</dbReference>